<feature type="region of interest" description="Disordered" evidence="1">
    <location>
        <begin position="1"/>
        <end position="31"/>
    </location>
</feature>
<dbReference type="Gene3D" id="6.10.140.1430">
    <property type="match status" value="1"/>
</dbReference>
<evidence type="ECO:0000256" key="1">
    <source>
        <dbReference type="SAM" id="MobiDB-lite"/>
    </source>
</evidence>
<feature type="transmembrane region" description="Helical" evidence="2">
    <location>
        <begin position="59"/>
        <end position="78"/>
    </location>
</feature>
<sequence length="179" mass="19381">MSNENENTTPPNEEEGLKEKAEEIKEEVEEKVEEIKEEAEEQAGKLAETLTRLRTEKPLLFYGGIGAVVVVILLLLLMGGGGGVQQVQVPALQIGQTYTLVNPNVTGGGDVLLLQAPGRMGATDPELREKEQVCVVKSGTPAKLLEQTLVNYVKYAKVEPLEGDCAGKQGWTPVINLKQ</sequence>
<dbReference type="Proteomes" id="UP001321825">
    <property type="component" value="Chromosome"/>
</dbReference>
<reference evidence="4" key="1">
    <citation type="journal article" date="2024" name="Int. J. Syst. Evol. Microbiol.">
        <title>Methylomarinovum tepidoasis sp. nov., a moderately thermophilic methanotroph of the family Methylothermaceae isolated from a deep-sea hydrothermal field.</title>
        <authorList>
            <person name="Hirayama H."/>
            <person name="Takaki Y."/>
            <person name="Abe M."/>
            <person name="Miyazaki M."/>
            <person name="Uematsu K."/>
            <person name="Matsui Y."/>
            <person name="Takai K."/>
        </authorList>
    </citation>
    <scope>NUCLEOTIDE SEQUENCE [LARGE SCALE GENOMIC DNA]</scope>
    <source>
        <strain evidence="4">IT-9</strain>
    </source>
</reference>
<feature type="compositionally biased region" description="Low complexity" evidence="1">
    <location>
        <begin position="1"/>
        <end position="11"/>
    </location>
</feature>
<dbReference type="EMBL" id="AP024714">
    <property type="protein sequence ID" value="BCX82872.1"/>
    <property type="molecule type" value="Genomic_DNA"/>
</dbReference>
<evidence type="ECO:0000313" key="4">
    <source>
        <dbReference type="Proteomes" id="UP001321825"/>
    </source>
</evidence>
<dbReference type="RefSeq" id="WP_317705260.1">
    <property type="nucleotide sequence ID" value="NZ_AP024714.1"/>
</dbReference>
<evidence type="ECO:0000256" key="2">
    <source>
        <dbReference type="SAM" id="Phobius"/>
    </source>
</evidence>
<keyword evidence="2" id="KW-0812">Transmembrane</keyword>
<gene>
    <name evidence="3" type="ORF">MIT9_P2463</name>
</gene>
<dbReference type="KEGG" id="mcau:MIT9_P2463"/>
<protein>
    <submittedName>
        <fullName evidence="3">Uncharacterized protein</fullName>
    </submittedName>
</protein>
<proteinExistence type="predicted"/>
<organism evidence="3 4">
    <name type="scientific">Methylomarinovum caldicuralii</name>
    <dbReference type="NCBI Taxonomy" id="438856"/>
    <lineage>
        <taxon>Bacteria</taxon>
        <taxon>Pseudomonadati</taxon>
        <taxon>Pseudomonadota</taxon>
        <taxon>Gammaproteobacteria</taxon>
        <taxon>Methylococcales</taxon>
        <taxon>Methylothermaceae</taxon>
        <taxon>Methylomarinovum</taxon>
    </lineage>
</organism>
<accession>A0AAU9CTR5</accession>
<keyword evidence="4" id="KW-1185">Reference proteome</keyword>
<evidence type="ECO:0000313" key="3">
    <source>
        <dbReference type="EMBL" id="BCX82872.1"/>
    </source>
</evidence>
<dbReference type="AlphaFoldDB" id="A0AAU9CTR5"/>
<keyword evidence="2" id="KW-1133">Transmembrane helix</keyword>
<name>A0AAU9CTR5_9GAMM</name>
<keyword evidence="2" id="KW-0472">Membrane</keyword>